<dbReference type="Proteomes" id="UP001596328">
    <property type="component" value="Unassembled WGS sequence"/>
</dbReference>
<comment type="caution">
    <text evidence="2">The sequence shown here is derived from an EMBL/GenBank/DDBJ whole genome shotgun (WGS) entry which is preliminary data.</text>
</comment>
<dbReference type="InterPro" id="IPR037523">
    <property type="entry name" value="VOC_core"/>
</dbReference>
<dbReference type="Gene3D" id="3.10.180.10">
    <property type="entry name" value="2,3-Dihydroxybiphenyl 1,2-Dioxygenase, domain 1"/>
    <property type="match status" value="1"/>
</dbReference>
<dbReference type="PROSITE" id="PS51819">
    <property type="entry name" value="VOC"/>
    <property type="match status" value="1"/>
</dbReference>
<dbReference type="InterPro" id="IPR004360">
    <property type="entry name" value="Glyas_Fos-R_dOase_dom"/>
</dbReference>
<gene>
    <name evidence="2" type="ORF">ACFQE1_13680</name>
</gene>
<accession>A0ABD5S1E4</accession>
<evidence type="ECO:0000259" key="1">
    <source>
        <dbReference type="PROSITE" id="PS51819"/>
    </source>
</evidence>
<dbReference type="Pfam" id="PF00903">
    <property type="entry name" value="Glyoxalase"/>
    <property type="match status" value="1"/>
</dbReference>
<reference evidence="2 3" key="1">
    <citation type="journal article" date="2019" name="Int. J. Syst. Evol. Microbiol.">
        <title>The Global Catalogue of Microorganisms (GCM) 10K type strain sequencing project: providing services to taxonomists for standard genome sequencing and annotation.</title>
        <authorList>
            <consortium name="The Broad Institute Genomics Platform"/>
            <consortium name="The Broad Institute Genome Sequencing Center for Infectious Disease"/>
            <person name="Wu L."/>
            <person name="Ma J."/>
        </authorList>
    </citation>
    <scope>NUCLEOTIDE SEQUENCE [LARGE SCALE GENOMIC DNA]</scope>
    <source>
        <strain evidence="2 3">NBRC 111368</strain>
    </source>
</reference>
<keyword evidence="3" id="KW-1185">Reference proteome</keyword>
<feature type="domain" description="VOC" evidence="1">
    <location>
        <begin position="4"/>
        <end position="141"/>
    </location>
</feature>
<dbReference type="InterPro" id="IPR052164">
    <property type="entry name" value="Anthracycline_SecMetBiosynth"/>
</dbReference>
<dbReference type="EMBL" id="JBHSWU010000508">
    <property type="protein sequence ID" value="MFC6725400.1"/>
    <property type="molecule type" value="Genomic_DNA"/>
</dbReference>
<dbReference type="SUPFAM" id="SSF54593">
    <property type="entry name" value="Glyoxalase/Bleomycin resistance protein/Dihydroxybiphenyl dioxygenase"/>
    <property type="match status" value="1"/>
</dbReference>
<dbReference type="CDD" id="cd07247">
    <property type="entry name" value="SgaA_N_like"/>
    <property type="match status" value="1"/>
</dbReference>
<protein>
    <submittedName>
        <fullName evidence="2">VOC family protein</fullName>
    </submittedName>
</protein>
<sequence length="142" mass="15495">MTHAISWFEIPTTEFDRAVDFYATVLDSEISEYSPEDGDDYDHETYGRAATFPVEEGEVGGMLVEIDEFTSDSGETIHYAPASESGIVVYLSVDGDLDDALARVESAGGEVVVPTQSLEEMEGHWAMIVDSEGNRVGLMSTE</sequence>
<organism evidence="2 3">
    <name type="scientific">Halobium palmae</name>
    <dbReference type="NCBI Taxonomy" id="1776492"/>
    <lineage>
        <taxon>Archaea</taxon>
        <taxon>Methanobacteriati</taxon>
        <taxon>Methanobacteriota</taxon>
        <taxon>Stenosarchaea group</taxon>
        <taxon>Halobacteria</taxon>
        <taxon>Halobacteriales</taxon>
        <taxon>Haloferacaceae</taxon>
        <taxon>Halobium</taxon>
    </lineage>
</organism>
<dbReference type="PANTHER" id="PTHR33993:SF2">
    <property type="entry name" value="VOC DOMAIN-CONTAINING PROTEIN"/>
    <property type="match status" value="1"/>
</dbReference>
<dbReference type="InterPro" id="IPR029068">
    <property type="entry name" value="Glyas_Bleomycin-R_OHBP_Dase"/>
</dbReference>
<evidence type="ECO:0000313" key="3">
    <source>
        <dbReference type="Proteomes" id="UP001596328"/>
    </source>
</evidence>
<dbReference type="AlphaFoldDB" id="A0ABD5S1E4"/>
<evidence type="ECO:0000313" key="2">
    <source>
        <dbReference type="EMBL" id="MFC6725400.1"/>
    </source>
</evidence>
<dbReference type="PANTHER" id="PTHR33993">
    <property type="entry name" value="GLYOXALASE-RELATED"/>
    <property type="match status" value="1"/>
</dbReference>
<name>A0ABD5S1E4_9EURY</name>
<proteinExistence type="predicted"/>